<organism evidence="1 2">
    <name type="scientific">Adhaeribacter swui</name>
    <dbReference type="NCBI Taxonomy" id="2086471"/>
    <lineage>
        <taxon>Bacteria</taxon>
        <taxon>Pseudomonadati</taxon>
        <taxon>Bacteroidota</taxon>
        <taxon>Cytophagia</taxon>
        <taxon>Cytophagales</taxon>
        <taxon>Hymenobacteraceae</taxon>
        <taxon>Adhaeribacter</taxon>
    </lineage>
</organism>
<dbReference type="RefSeq" id="WP_185272191.1">
    <property type="nucleotide sequence ID" value="NZ_CP055156.1"/>
</dbReference>
<dbReference type="Proteomes" id="UP000515237">
    <property type="component" value="Chromosome"/>
</dbReference>
<evidence type="ECO:0000313" key="2">
    <source>
        <dbReference type="Proteomes" id="UP000515237"/>
    </source>
</evidence>
<name>A0A7G7GEW9_9BACT</name>
<dbReference type="EMBL" id="CP055156">
    <property type="protein sequence ID" value="QNF35703.1"/>
    <property type="molecule type" value="Genomic_DNA"/>
</dbReference>
<proteinExistence type="predicted"/>
<dbReference type="KEGG" id="aswu:HUW51_01230"/>
<gene>
    <name evidence="1" type="ORF">HUW51_01230</name>
</gene>
<accession>A0A7G7GEW9</accession>
<keyword evidence="2" id="KW-1185">Reference proteome</keyword>
<reference evidence="1 2" key="1">
    <citation type="journal article" date="2018" name="Int. J. Syst. Evol. Microbiol.">
        <title>Adhaeribacter swui sp. nov., isolated from wet mud.</title>
        <authorList>
            <person name="Kim D.U."/>
            <person name="Kim K.W."/>
            <person name="Kang M.S."/>
            <person name="Kim J.Y."/>
            <person name="Jang J.H."/>
            <person name="Kim M.K."/>
        </authorList>
    </citation>
    <scope>NUCLEOTIDE SEQUENCE [LARGE SCALE GENOMIC DNA]</scope>
    <source>
        <strain evidence="1 2">KCTC 52873</strain>
    </source>
</reference>
<sequence length="74" mass="8740">MGLGLIDWIFDNLDVQKLDKKQVVDYLAYLKEISGQETSLKKSMKYYAYKVALENRLVYLDQEAINTWHSPKRI</sequence>
<protein>
    <submittedName>
        <fullName evidence="1">Uncharacterized protein</fullName>
    </submittedName>
</protein>
<dbReference type="AlphaFoldDB" id="A0A7G7GEW9"/>
<evidence type="ECO:0000313" key="1">
    <source>
        <dbReference type="EMBL" id="QNF35703.1"/>
    </source>
</evidence>